<protein>
    <submittedName>
        <fullName evidence="2">Major facilitator superfamily (MFS) profile domain-containing protein</fullName>
    </submittedName>
</protein>
<sequence length="459" mass="51550">MAATVYFDAGFSNTYINTARDLLIDFANGSYIERGTYFGSPELNQQFDFFSDSFFIGFGVGNYLAPFMNDKFGRRFSLISMNFAALICAIIRFVSVLFFLPELLFVGRFLAAIILGIAFPTVVILQQECPPTRLRGALSASSEIVYSVMCLLGFLITLPDVFGKSINLLFGVPVGVAVVAFLLTFLVYETPKFLLIERNDREGAERSVKFYHGKNADVDEVLQNIEIEAQEESPKSSYSDLIKVPELRKAVFIGIAVLQLIIPSWGFITKGSLFLQNARFTAQEADAILVIAGVGFFFGSISCALTVEKFGRRLLLLIGSFSMTTSLILFLIFCLLQQSIDGFKYGCAVCTVTYFISHGQIVSITWFFMTELVAQHHRTNVQSVCNMTHILTVLLTLLLVDLFFECIHIWIIVPLYILPNISCFFYLVLNMPETKNQEIYEIVRKLKGTTQTPHDALKY</sequence>
<dbReference type="Proteomes" id="UP000887576">
    <property type="component" value="Unplaced"/>
</dbReference>
<dbReference type="WBParaSite" id="JU765_v2.g15821.t1">
    <property type="protein sequence ID" value="JU765_v2.g15821.t1"/>
    <property type="gene ID" value="JU765_v2.g15821"/>
</dbReference>
<reference evidence="2" key="1">
    <citation type="submission" date="2022-11" db="UniProtKB">
        <authorList>
            <consortium name="WormBaseParasite"/>
        </authorList>
    </citation>
    <scope>IDENTIFICATION</scope>
</reference>
<organism evidence="1 2">
    <name type="scientific">Panagrolaimus sp. JU765</name>
    <dbReference type="NCBI Taxonomy" id="591449"/>
    <lineage>
        <taxon>Eukaryota</taxon>
        <taxon>Metazoa</taxon>
        <taxon>Ecdysozoa</taxon>
        <taxon>Nematoda</taxon>
        <taxon>Chromadorea</taxon>
        <taxon>Rhabditida</taxon>
        <taxon>Tylenchina</taxon>
        <taxon>Panagrolaimomorpha</taxon>
        <taxon>Panagrolaimoidea</taxon>
        <taxon>Panagrolaimidae</taxon>
        <taxon>Panagrolaimus</taxon>
    </lineage>
</organism>
<evidence type="ECO:0000313" key="2">
    <source>
        <dbReference type="WBParaSite" id="JU765_v2.g15821.t1"/>
    </source>
</evidence>
<proteinExistence type="predicted"/>
<evidence type="ECO:0000313" key="1">
    <source>
        <dbReference type="Proteomes" id="UP000887576"/>
    </source>
</evidence>
<accession>A0AC34QFL1</accession>
<name>A0AC34QFL1_9BILA</name>